<feature type="region of interest" description="Disordered" evidence="6">
    <location>
        <begin position="304"/>
        <end position="412"/>
    </location>
</feature>
<comment type="subcellular location">
    <subcellularLocation>
        <location evidence="1">Secreted</location>
        <location evidence="1">Cell wall</location>
        <topology evidence="1">Peptidoglycan-anchor</topology>
    </subcellularLocation>
</comment>
<keyword evidence="5" id="KW-0572">Peptidoglycan-anchor</keyword>
<evidence type="ECO:0000256" key="1">
    <source>
        <dbReference type="ARBA" id="ARBA00004168"/>
    </source>
</evidence>
<evidence type="ECO:0000256" key="3">
    <source>
        <dbReference type="ARBA" id="ARBA00022525"/>
    </source>
</evidence>
<keyword evidence="3" id="KW-0964">Secreted</keyword>
<organism evidence="10 11">
    <name type="scientific">Mammaliicoccus lentus</name>
    <name type="common">Staphylococcus lentus</name>
    <dbReference type="NCBI Taxonomy" id="42858"/>
    <lineage>
        <taxon>Bacteria</taxon>
        <taxon>Bacillati</taxon>
        <taxon>Bacillota</taxon>
        <taxon>Bacilli</taxon>
        <taxon>Bacillales</taxon>
        <taxon>Staphylococcaceae</taxon>
        <taxon>Mammaliicoccus</taxon>
    </lineage>
</organism>
<evidence type="ECO:0000259" key="9">
    <source>
        <dbReference type="PROSITE" id="PS50978"/>
    </source>
</evidence>
<feature type="chain" id="PRO_5043612597" evidence="8">
    <location>
        <begin position="22"/>
        <end position="824"/>
    </location>
</feature>
<feature type="compositionally biased region" description="Basic and acidic residues" evidence="6">
    <location>
        <begin position="376"/>
        <end position="394"/>
    </location>
</feature>
<feature type="region of interest" description="Disordered" evidence="6">
    <location>
        <begin position="689"/>
        <end position="791"/>
    </location>
</feature>
<feature type="transmembrane region" description="Helical" evidence="7">
    <location>
        <begin position="797"/>
        <end position="818"/>
    </location>
</feature>
<dbReference type="PANTHER" id="PTHR37824:SF1">
    <property type="entry name" value="IRON-REGULATED SURFACE DETERMINANT PROTEIN C"/>
    <property type="match status" value="1"/>
</dbReference>
<feature type="signal peptide" evidence="8">
    <location>
        <begin position="1"/>
        <end position="21"/>
    </location>
</feature>
<feature type="compositionally biased region" description="Polar residues" evidence="6">
    <location>
        <begin position="689"/>
        <end position="698"/>
    </location>
</feature>
<accession>A0AAX3W390</accession>
<dbReference type="RefSeq" id="WP_282861984.1">
    <property type="nucleotide sequence ID" value="NZ_CP118848.1"/>
</dbReference>
<dbReference type="CDD" id="cd06920">
    <property type="entry name" value="NEAT"/>
    <property type="match status" value="4"/>
</dbReference>
<keyword evidence="4 8" id="KW-0732">Signal</keyword>
<dbReference type="InterPro" id="IPR006635">
    <property type="entry name" value="NEAT_dom"/>
</dbReference>
<feature type="compositionally biased region" description="Low complexity" evidence="6">
    <location>
        <begin position="160"/>
        <end position="169"/>
    </location>
</feature>
<feature type="domain" description="NEAT" evidence="9">
    <location>
        <begin position="192"/>
        <end position="320"/>
    </location>
</feature>
<dbReference type="Proteomes" id="UP001223261">
    <property type="component" value="Chromosome"/>
</dbReference>
<sequence length="824" mass="90698">MKKGVKSLLAFSLIFSTFSYTSYEPQSHTAVNKAKAAETTTSEKENITIDYTVSKDTSDEVSYMDQYMEKPAKVSFENGETYVEVRLKSASYWKSFELLDGADPIDVQTVSEDKDSDTKVIKFKVKPGTKKLTSKVHIVVPAVNYDNKYTTYVNFKEAIPEAPTSTEQPSPEEPEDSKDKNYLEDYTDLNVDLSSAEERNFTVLKEDGSNTSSMDRQMEKPGKIANVNGQKMFVTTITSQQFWTDFQVKIGDSYQRVTPISVDGNKKVVMFPLVDNKYVYDAKVSINAPGFGIMKHGTQIKIEEPSTEEPSMEEPSTEEPSTEEPSTEEPSTEEPSTEEPSTEEPSTEKPSPEEPSPEEPSTDKPSINKPEQPSEDDNKPITKEEVPIPDEVKKPTGSNHGSTNQEKATSTLGYNVYKEGSSEISYMDQYMEKPAQVLHENGKTYLQLTLKNASYWKSFDLYDGNKKLNVQTVSEDKSADTKVIKFEAKPGTKSLTSKVHIVVSAIGYDNKYTTEIKFDSAVPKPDGSKAEDSNETDNPTTKPSESNTGTSMEQSHQKSDTTKKPKAESGQITRDYKVYKEKSNEISYMDQYMEKPARIVEKDGKRYVEITLKSASYWKSFDLYDNGKRINVETVSEDKSADTKVIRFVEPNNLKELTSKVHIIVPAINYDNHYTTRIVFDKEVTNGKGATSGQNNEAGSSDSSTGGSSHSDNGNTTDGSNGTTDSGSSTNDGGLSSSNTGTNAMSGTASNASSGNSATSATDKSNPAFDRNADGSSKDGANNMKLINPSTSSNEDIMTYALIFGGAVLLLAGSFFIARKRATK</sequence>
<feature type="compositionally biased region" description="Polar residues" evidence="6">
    <location>
        <begin position="536"/>
        <end position="554"/>
    </location>
</feature>
<dbReference type="SUPFAM" id="SSF158911">
    <property type="entry name" value="NEAT domain-like"/>
    <property type="match status" value="4"/>
</dbReference>
<dbReference type="InterPro" id="IPR050436">
    <property type="entry name" value="IsdA"/>
</dbReference>
<dbReference type="PANTHER" id="PTHR37824">
    <property type="entry name" value="IRON-REGULATED SURFACE DETERMINANT PROTEIN C"/>
    <property type="match status" value="1"/>
</dbReference>
<dbReference type="PROSITE" id="PS50978">
    <property type="entry name" value="NEAT"/>
    <property type="match status" value="4"/>
</dbReference>
<feature type="domain" description="NEAT" evidence="9">
    <location>
        <begin position="42"/>
        <end position="163"/>
    </location>
</feature>
<feature type="domain" description="NEAT" evidence="9">
    <location>
        <begin position="405"/>
        <end position="526"/>
    </location>
</feature>
<evidence type="ECO:0000256" key="6">
    <source>
        <dbReference type="SAM" id="MobiDB-lite"/>
    </source>
</evidence>
<dbReference type="InterPro" id="IPR037250">
    <property type="entry name" value="NEAT_dom_sf"/>
</dbReference>
<evidence type="ECO:0000313" key="11">
    <source>
        <dbReference type="Proteomes" id="UP001223261"/>
    </source>
</evidence>
<evidence type="ECO:0000313" key="10">
    <source>
        <dbReference type="EMBL" id="WHI59634.1"/>
    </source>
</evidence>
<proteinExistence type="predicted"/>
<keyword evidence="2" id="KW-0134">Cell wall</keyword>
<gene>
    <name evidence="10" type="ORF">PYH69_13095</name>
</gene>
<dbReference type="Gene3D" id="2.60.40.1850">
    <property type="match status" value="4"/>
</dbReference>
<evidence type="ECO:0000256" key="4">
    <source>
        <dbReference type="ARBA" id="ARBA00022729"/>
    </source>
</evidence>
<dbReference type="EMBL" id="CP118848">
    <property type="protein sequence ID" value="WHI59634.1"/>
    <property type="molecule type" value="Genomic_DNA"/>
</dbReference>
<reference evidence="10" key="1">
    <citation type="journal article" date="2023" name="Antibiotics">
        <title>Prevalence and Molecular Characterization of Methicillin-Resistant Staphylococci (MRS) and Mammaliicocci (MRM) in Dromedary Camels from Algeria: First Detection of SCCmec-mecC Hybrid in Methicillin-Resistant Mammaliicoccus lentus.</title>
        <authorList>
            <person name="Belhout C."/>
            <person name="Boyen F."/>
            <person name="Vereecke N."/>
            <person name="Theuns S."/>
            <person name="Taibi N."/>
            <person name="Stegger M."/>
            <person name="de la Fe-Rodriguez P.Y."/>
            <person name="Bouayad L."/>
            <person name="Elgroud R."/>
            <person name="Butaye P."/>
        </authorList>
    </citation>
    <scope>NUCLEOTIDE SEQUENCE</scope>
    <source>
        <strain evidence="10">7048</strain>
    </source>
</reference>
<evidence type="ECO:0000256" key="5">
    <source>
        <dbReference type="ARBA" id="ARBA00023088"/>
    </source>
</evidence>
<keyword evidence="7" id="KW-0472">Membrane</keyword>
<dbReference type="Pfam" id="PF05031">
    <property type="entry name" value="NEAT"/>
    <property type="match status" value="4"/>
</dbReference>
<evidence type="ECO:0000256" key="2">
    <source>
        <dbReference type="ARBA" id="ARBA00022512"/>
    </source>
</evidence>
<evidence type="ECO:0000256" key="8">
    <source>
        <dbReference type="SAM" id="SignalP"/>
    </source>
</evidence>
<feature type="compositionally biased region" description="Polar residues" evidence="6">
    <location>
        <begin position="396"/>
        <end position="412"/>
    </location>
</feature>
<protein>
    <submittedName>
        <fullName evidence="10">NEAT domain-containing protein</fullName>
    </submittedName>
</protein>
<feature type="domain" description="NEAT" evidence="9">
    <location>
        <begin position="567"/>
        <end position="688"/>
    </location>
</feature>
<feature type="region of interest" description="Disordered" evidence="6">
    <location>
        <begin position="160"/>
        <end position="181"/>
    </location>
</feature>
<dbReference type="SMART" id="SM00725">
    <property type="entry name" value="NEAT"/>
    <property type="match status" value="4"/>
</dbReference>
<keyword evidence="7" id="KW-1133">Transmembrane helix</keyword>
<evidence type="ECO:0000256" key="7">
    <source>
        <dbReference type="SAM" id="Phobius"/>
    </source>
</evidence>
<keyword evidence="7" id="KW-0812">Transmembrane</keyword>
<feature type="compositionally biased region" description="Basic and acidic residues" evidence="6">
    <location>
        <begin position="555"/>
        <end position="567"/>
    </location>
</feature>
<feature type="region of interest" description="Disordered" evidence="6">
    <location>
        <begin position="519"/>
        <end position="576"/>
    </location>
</feature>
<feature type="compositionally biased region" description="Low complexity" evidence="6">
    <location>
        <begin position="699"/>
        <end position="762"/>
    </location>
</feature>
<dbReference type="AlphaFoldDB" id="A0AAX3W390"/>
<feature type="compositionally biased region" description="Acidic residues" evidence="6">
    <location>
        <begin position="305"/>
        <end position="342"/>
    </location>
</feature>
<name>A0AAX3W390_MAMLE</name>